<evidence type="ECO:0000259" key="3">
    <source>
        <dbReference type="PROSITE" id="PS50042"/>
    </source>
</evidence>
<dbReference type="Pfam" id="PF00027">
    <property type="entry name" value="cNMP_binding"/>
    <property type="match status" value="1"/>
</dbReference>
<dbReference type="Proteomes" id="UP000240708">
    <property type="component" value="Unassembled WGS sequence"/>
</dbReference>
<accession>A0A2P8E4D9</accession>
<dbReference type="PANTHER" id="PTHR43080">
    <property type="entry name" value="CBS DOMAIN-CONTAINING PROTEIN CBSX3, MITOCHONDRIAL"/>
    <property type="match status" value="1"/>
</dbReference>
<gene>
    <name evidence="5" type="ORF">CLV48_10575</name>
</gene>
<keyword evidence="6" id="KW-1185">Reference proteome</keyword>
<dbReference type="PROSITE" id="PS51371">
    <property type="entry name" value="CBS"/>
    <property type="match status" value="2"/>
</dbReference>
<dbReference type="CDD" id="cd00038">
    <property type="entry name" value="CAP_ED"/>
    <property type="match status" value="1"/>
</dbReference>
<dbReference type="Pfam" id="PF00571">
    <property type="entry name" value="CBS"/>
    <property type="match status" value="2"/>
</dbReference>
<feature type="domain" description="CBS" evidence="4">
    <location>
        <begin position="241"/>
        <end position="300"/>
    </location>
</feature>
<dbReference type="Gene3D" id="3.10.580.10">
    <property type="entry name" value="CBS-domain"/>
    <property type="match status" value="1"/>
</dbReference>
<reference evidence="5 6" key="1">
    <citation type="submission" date="2018-03" db="EMBL/GenBank/DDBJ databases">
        <title>Genomic Encyclopedia of Archaeal and Bacterial Type Strains, Phase II (KMG-II): from individual species to whole genera.</title>
        <authorList>
            <person name="Goeker M."/>
        </authorList>
    </citation>
    <scope>NUCLEOTIDE SEQUENCE [LARGE SCALE GENOMIC DNA]</scope>
    <source>
        <strain evidence="5 6">DSM 28057</strain>
    </source>
</reference>
<dbReference type="CDD" id="cd05401">
    <property type="entry name" value="NT_GlnE_GlnD_like"/>
    <property type="match status" value="1"/>
</dbReference>
<dbReference type="Pfam" id="PF10335">
    <property type="entry name" value="DUF294_C"/>
    <property type="match status" value="1"/>
</dbReference>
<proteinExistence type="predicted"/>
<dbReference type="GO" id="GO:0008773">
    <property type="term" value="F:[protein-PII] uridylyltransferase activity"/>
    <property type="evidence" value="ECO:0007669"/>
    <property type="project" value="InterPro"/>
</dbReference>
<feature type="domain" description="CBS" evidence="4">
    <location>
        <begin position="176"/>
        <end position="232"/>
    </location>
</feature>
<dbReference type="InterPro" id="IPR000595">
    <property type="entry name" value="cNMP-bd_dom"/>
</dbReference>
<dbReference type="SMART" id="SM00100">
    <property type="entry name" value="cNMP"/>
    <property type="match status" value="1"/>
</dbReference>
<organism evidence="5 6">
    <name type="scientific">Cecembia rubra</name>
    <dbReference type="NCBI Taxonomy" id="1485585"/>
    <lineage>
        <taxon>Bacteria</taxon>
        <taxon>Pseudomonadati</taxon>
        <taxon>Bacteroidota</taxon>
        <taxon>Cytophagia</taxon>
        <taxon>Cytophagales</taxon>
        <taxon>Cyclobacteriaceae</taxon>
        <taxon>Cecembia</taxon>
    </lineage>
</organism>
<evidence type="ECO:0000313" key="6">
    <source>
        <dbReference type="Proteomes" id="UP000240708"/>
    </source>
</evidence>
<dbReference type="Pfam" id="PF03445">
    <property type="entry name" value="DUF294"/>
    <property type="match status" value="1"/>
</dbReference>
<dbReference type="InterPro" id="IPR005105">
    <property type="entry name" value="GlnD_Uridyltrans_N"/>
</dbReference>
<protein>
    <submittedName>
        <fullName evidence="5">CBS domain-containing protein</fullName>
    </submittedName>
</protein>
<dbReference type="InterPro" id="IPR051257">
    <property type="entry name" value="Diverse_CBS-Domain"/>
</dbReference>
<dbReference type="Gene3D" id="2.60.120.10">
    <property type="entry name" value="Jelly Rolls"/>
    <property type="match status" value="1"/>
</dbReference>
<dbReference type="EMBL" id="PYGF01000005">
    <property type="protein sequence ID" value="PSL04334.1"/>
    <property type="molecule type" value="Genomic_DNA"/>
</dbReference>
<dbReference type="AlphaFoldDB" id="A0A2P8E4D9"/>
<dbReference type="PANTHER" id="PTHR43080:SF2">
    <property type="entry name" value="CBS DOMAIN-CONTAINING PROTEIN"/>
    <property type="match status" value="1"/>
</dbReference>
<evidence type="ECO:0000259" key="4">
    <source>
        <dbReference type="PROSITE" id="PS51371"/>
    </source>
</evidence>
<dbReference type="InterPro" id="IPR046342">
    <property type="entry name" value="CBS_dom_sf"/>
</dbReference>
<dbReference type="InterPro" id="IPR018821">
    <property type="entry name" value="DUF294_put_nucleoTrafse_sb-bd"/>
</dbReference>
<dbReference type="InterPro" id="IPR018490">
    <property type="entry name" value="cNMP-bd_dom_sf"/>
</dbReference>
<dbReference type="PROSITE" id="PS50042">
    <property type="entry name" value="CNMP_BINDING_3"/>
    <property type="match status" value="1"/>
</dbReference>
<dbReference type="InterPro" id="IPR014710">
    <property type="entry name" value="RmlC-like_jellyroll"/>
</dbReference>
<sequence>MANVIVNRVKEFLKRYPPFNFLSNDSLELVAKEVEVRYFSENELLFEQGDPAQQYFFVLKEGSVHLTEKKDGVEEIVEVCDEGDVFGVLALLGKRPYLLNARVQEESLIYAIPVAIFEKILNENSRVGLYFAAGFASGQVVVRTDLSQSQKARTTFKEISRDSGLLIFTGQSDLNYSSDVLTCPKGTLISKAVASMADKGVGSIVIVNQKDHPIGIITDKDLRNRLIAKNKSYETPVEELMTAPVITKKKDAAFSELYITMIKNRLHHLIFTEDGTMDSPVTGILSDHDILLSQGNSPAVLINALMNTWEINEMAKIRDRAEKLLAYYLENEVSIDFVASIISEINDIIIKRAVEMAKKKYEPDFPEISKVKFCFLSLGSEGREEQLLRTDLDNAIVFEDVAGSKLEETKAYMLLIAQQVIEILLACGFQPCPADIMANNPKYCQPLSTWKNMFSDWIHSPNQQALMNATIFFDYRAIIGNKSLADELTEHIYNEITGKSIFLNFLAKNALLNPPPLGFFRNFIVEKSGEQKDKFDIKLRAMMPLADIGRLLVLSHRVVGINNTFRRFEKLADLEPNYRDLMLEAGKAYEILMRMRAIEGLNSGNSGRYIHPEKLGKLQRQLLKNAFAPIDELQKIIQVRFQLDYFRN</sequence>
<dbReference type="SMART" id="SM00116">
    <property type="entry name" value="CBS"/>
    <property type="match status" value="1"/>
</dbReference>
<comment type="caution">
    <text evidence="5">The sequence shown here is derived from an EMBL/GenBank/DDBJ whole genome shotgun (WGS) entry which is preliminary data.</text>
</comment>
<keyword evidence="1 2" id="KW-0129">CBS domain</keyword>
<dbReference type="OrthoDB" id="9810963at2"/>
<evidence type="ECO:0000313" key="5">
    <source>
        <dbReference type="EMBL" id="PSL04334.1"/>
    </source>
</evidence>
<dbReference type="SUPFAM" id="SSF54631">
    <property type="entry name" value="CBS-domain pair"/>
    <property type="match status" value="1"/>
</dbReference>
<dbReference type="SUPFAM" id="SSF51206">
    <property type="entry name" value="cAMP-binding domain-like"/>
    <property type="match status" value="1"/>
</dbReference>
<dbReference type="RefSeq" id="WP_106567241.1">
    <property type="nucleotide sequence ID" value="NZ_PYGF01000005.1"/>
</dbReference>
<evidence type="ECO:0000256" key="1">
    <source>
        <dbReference type="ARBA" id="ARBA00023122"/>
    </source>
</evidence>
<name>A0A2P8E4D9_9BACT</name>
<feature type="domain" description="Cyclic nucleotide-binding" evidence="3">
    <location>
        <begin position="18"/>
        <end position="121"/>
    </location>
</feature>
<dbReference type="InterPro" id="IPR000644">
    <property type="entry name" value="CBS_dom"/>
</dbReference>
<evidence type="ECO:0000256" key="2">
    <source>
        <dbReference type="PROSITE-ProRule" id="PRU00703"/>
    </source>
</evidence>